<evidence type="ECO:0000256" key="1">
    <source>
        <dbReference type="ARBA" id="ARBA00023015"/>
    </source>
</evidence>
<keyword evidence="7" id="KW-1185">Reference proteome</keyword>
<dbReference type="RefSeq" id="WP_073111900.1">
    <property type="nucleotide sequence ID" value="NZ_FQZY01000051.1"/>
</dbReference>
<dbReference type="SMART" id="SM00354">
    <property type="entry name" value="HTH_LACI"/>
    <property type="match status" value="1"/>
</dbReference>
<evidence type="ECO:0000313" key="7">
    <source>
        <dbReference type="Proteomes" id="UP000184301"/>
    </source>
</evidence>
<dbReference type="InterPro" id="IPR001387">
    <property type="entry name" value="Cro/C1-type_HTH"/>
</dbReference>
<accession>A0A1M6SNR1</accession>
<dbReference type="STRING" id="1121950.SAMN02745243_02994"/>
<dbReference type="InterPro" id="IPR000843">
    <property type="entry name" value="HTH_LacI"/>
</dbReference>
<evidence type="ECO:0000313" key="6">
    <source>
        <dbReference type="EMBL" id="SHK46335.1"/>
    </source>
</evidence>
<dbReference type="PANTHER" id="PTHR30146:SF109">
    <property type="entry name" value="HTH-TYPE TRANSCRIPTIONAL REGULATOR GALS"/>
    <property type="match status" value="1"/>
</dbReference>
<dbReference type="InterPro" id="IPR028082">
    <property type="entry name" value="Peripla_BP_I"/>
</dbReference>
<evidence type="ECO:0000259" key="4">
    <source>
        <dbReference type="PROSITE" id="PS50932"/>
    </source>
</evidence>
<keyword evidence="3" id="KW-0804">Transcription</keyword>
<feature type="domain" description="HTH lacI-type" evidence="4">
    <location>
        <begin position="6"/>
        <end position="42"/>
    </location>
</feature>
<feature type="domain" description="HTH cro/C1-type" evidence="5">
    <location>
        <begin position="9"/>
        <end position="49"/>
    </location>
</feature>
<dbReference type="SUPFAM" id="SSF47413">
    <property type="entry name" value="lambda repressor-like DNA-binding domains"/>
    <property type="match status" value="1"/>
</dbReference>
<dbReference type="Gene3D" id="1.10.260.40">
    <property type="entry name" value="lambda repressor-like DNA-binding domains"/>
    <property type="match status" value="1"/>
</dbReference>
<dbReference type="OrthoDB" id="4810at2"/>
<organism evidence="6 7">
    <name type="scientific">Hespellia stercorisuis DSM 15480</name>
    <dbReference type="NCBI Taxonomy" id="1121950"/>
    <lineage>
        <taxon>Bacteria</taxon>
        <taxon>Bacillati</taxon>
        <taxon>Bacillota</taxon>
        <taxon>Clostridia</taxon>
        <taxon>Lachnospirales</taxon>
        <taxon>Lachnospiraceae</taxon>
        <taxon>Hespellia</taxon>
    </lineage>
</organism>
<evidence type="ECO:0000256" key="2">
    <source>
        <dbReference type="ARBA" id="ARBA00023125"/>
    </source>
</evidence>
<dbReference type="GO" id="GO:0003700">
    <property type="term" value="F:DNA-binding transcription factor activity"/>
    <property type="evidence" value="ECO:0007669"/>
    <property type="project" value="TreeGrafter"/>
</dbReference>
<dbReference type="Pfam" id="PF00356">
    <property type="entry name" value="LacI"/>
    <property type="match status" value="1"/>
</dbReference>
<evidence type="ECO:0000259" key="5">
    <source>
        <dbReference type="PROSITE" id="PS50943"/>
    </source>
</evidence>
<dbReference type="InterPro" id="IPR046335">
    <property type="entry name" value="LacI/GalR-like_sensor"/>
</dbReference>
<dbReference type="Gene3D" id="3.40.50.2300">
    <property type="match status" value="2"/>
</dbReference>
<gene>
    <name evidence="6" type="ORF">SAMN02745243_02994</name>
</gene>
<dbReference type="PROSITE" id="PS50932">
    <property type="entry name" value="HTH_LACI_2"/>
    <property type="match status" value="1"/>
</dbReference>
<dbReference type="Proteomes" id="UP000184301">
    <property type="component" value="Unassembled WGS sequence"/>
</dbReference>
<keyword evidence="2" id="KW-0238">DNA-binding</keyword>
<dbReference type="InterPro" id="IPR010982">
    <property type="entry name" value="Lambda_DNA-bd_dom_sf"/>
</dbReference>
<keyword evidence="1" id="KW-0805">Transcription regulation</keyword>
<evidence type="ECO:0000256" key="3">
    <source>
        <dbReference type="ARBA" id="ARBA00023163"/>
    </source>
</evidence>
<dbReference type="Pfam" id="PF13377">
    <property type="entry name" value="Peripla_BP_3"/>
    <property type="match status" value="1"/>
</dbReference>
<name>A0A1M6SNR1_9FIRM</name>
<dbReference type="PANTHER" id="PTHR30146">
    <property type="entry name" value="LACI-RELATED TRANSCRIPTIONAL REPRESSOR"/>
    <property type="match status" value="1"/>
</dbReference>
<dbReference type="GO" id="GO:0000976">
    <property type="term" value="F:transcription cis-regulatory region binding"/>
    <property type="evidence" value="ECO:0007669"/>
    <property type="project" value="TreeGrafter"/>
</dbReference>
<dbReference type="EMBL" id="FQZY01000051">
    <property type="protein sequence ID" value="SHK46335.1"/>
    <property type="molecule type" value="Genomic_DNA"/>
</dbReference>
<dbReference type="AlphaFoldDB" id="A0A1M6SNR1"/>
<dbReference type="SUPFAM" id="SSF53822">
    <property type="entry name" value="Periplasmic binding protein-like I"/>
    <property type="match status" value="1"/>
</dbReference>
<reference evidence="6 7" key="1">
    <citation type="submission" date="2016-11" db="EMBL/GenBank/DDBJ databases">
        <authorList>
            <person name="Jaros S."/>
            <person name="Januszkiewicz K."/>
            <person name="Wedrychowicz H."/>
        </authorList>
    </citation>
    <scope>NUCLEOTIDE SEQUENCE [LARGE SCALE GENOMIC DNA]</scope>
    <source>
        <strain evidence="6 7">DSM 15480</strain>
    </source>
</reference>
<protein>
    <submittedName>
        <fullName evidence="6">Transcriptional regulator, LacI family</fullName>
    </submittedName>
</protein>
<dbReference type="PROSITE" id="PS50943">
    <property type="entry name" value="HTH_CROC1"/>
    <property type="match status" value="1"/>
</dbReference>
<proteinExistence type="predicted"/>
<dbReference type="CDD" id="cd01392">
    <property type="entry name" value="HTH_LacI"/>
    <property type="match status" value="1"/>
</dbReference>
<sequence length="332" mass="37671">MMHNKVNVSQVAKELGVSVSTVSRAISGNGRISQSTKQRVQEYLESKELVPNIREKHYTDVTTRMIAVVLTGEENFASMPYFLNIFLSVYDYFAIRGYQVCLIKITPSDISNLVKAVENHVMDGVILSRTVENNDEIVYLKKMGVPFVVIGPYNDQSVLRVDTDNENACCELINAILHKNLNHIAVMCAERKHKINRIRFNGIMKAHVENHMVLDRDFVFYNTDLPNVAEMAIENTMAAHMDCIICMDDNLCMGILRMLRKKGIDVPGDIKVASLHNSTLLDEWYPPISCISFDVDELGREASRLLYVYLTEGKRLPLSILGYEIKMKDSTI</sequence>